<protein>
    <submittedName>
        <fullName evidence="1">Uncharacterized protein</fullName>
    </submittedName>
</protein>
<dbReference type="Gramene" id="AET3Gv20281200.16">
    <property type="protein sequence ID" value="AET3Gv20281200.16"/>
    <property type="gene ID" value="AET3Gv20281200"/>
</dbReference>
<sequence length="73" mass="8376">MVACLLSLPVSMNHCLWISITSLFYCNWITRRPFSSWFLFGQVCGPPGMMNHISGDKAKDYSQGEVMRMLFSH</sequence>
<reference evidence="2" key="2">
    <citation type="journal article" date="2017" name="Nat. Plants">
        <title>The Aegilops tauschii genome reveals multiple impacts of transposons.</title>
        <authorList>
            <person name="Zhao G."/>
            <person name="Zou C."/>
            <person name="Li K."/>
            <person name="Wang K."/>
            <person name="Li T."/>
            <person name="Gao L."/>
            <person name="Zhang X."/>
            <person name="Wang H."/>
            <person name="Yang Z."/>
            <person name="Liu X."/>
            <person name="Jiang W."/>
            <person name="Mao L."/>
            <person name="Kong X."/>
            <person name="Jiao Y."/>
            <person name="Jia J."/>
        </authorList>
    </citation>
    <scope>NUCLEOTIDE SEQUENCE [LARGE SCALE GENOMIC DNA]</scope>
    <source>
        <strain evidence="2">cv. AL8/78</strain>
    </source>
</reference>
<proteinExistence type="predicted"/>
<evidence type="ECO:0000313" key="2">
    <source>
        <dbReference type="Proteomes" id="UP000015105"/>
    </source>
</evidence>
<dbReference type="AlphaFoldDB" id="A0A453EBA8"/>
<dbReference type="Proteomes" id="UP000015105">
    <property type="component" value="Chromosome 3D"/>
</dbReference>
<reference evidence="2" key="1">
    <citation type="journal article" date="2014" name="Science">
        <title>Ancient hybridizations among the ancestral genomes of bread wheat.</title>
        <authorList>
            <consortium name="International Wheat Genome Sequencing Consortium,"/>
            <person name="Marcussen T."/>
            <person name="Sandve S.R."/>
            <person name="Heier L."/>
            <person name="Spannagl M."/>
            <person name="Pfeifer M."/>
            <person name="Jakobsen K.S."/>
            <person name="Wulff B.B."/>
            <person name="Steuernagel B."/>
            <person name="Mayer K.F."/>
            <person name="Olsen O.A."/>
        </authorList>
    </citation>
    <scope>NUCLEOTIDE SEQUENCE [LARGE SCALE GENOMIC DNA]</scope>
    <source>
        <strain evidence="2">cv. AL8/78</strain>
    </source>
</reference>
<name>A0A453EBA8_AEGTS</name>
<dbReference type="EnsemblPlants" id="AET3Gv20281200.15">
    <property type="protein sequence ID" value="AET3Gv20281200.15"/>
    <property type="gene ID" value="AET3Gv20281200"/>
</dbReference>
<dbReference type="Gramene" id="AET3Gv20281200.15">
    <property type="protein sequence ID" value="AET3Gv20281200.15"/>
    <property type="gene ID" value="AET3Gv20281200"/>
</dbReference>
<evidence type="ECO:0000313" key="1">
    <source>
        <dbReference type="EnsemblPlants" id="AET3Gv20281200.16"/>
    </source>
</evidence>
<keyword evidence="2" id="KW-1185">Reference proteome</keyword>
<reference evidence="1" key="4">
    <citation type="submission" date="2019-03" db="UniProtKB">
        <authorList>
            <consortium name="EnsemblPlants"/>
        </authorList>
    </citation>
    <scope>IDENTIFICATION</scope>
</reference>
<reference evidence="1" key="5">
    <citation type="journal article" date="2021" name="G3 (Bethesda)">
        <title>Aegilops tauschii genome assembly Aet v5.0 features greater sequence contiguity and improved annotation.</title>
        <authorList>
            <person name="Wang L."/>
            <person name="Zhu T."/>
            <person name="Rodriguez J.C."/>
            <person name="Deal K.R."/>
            <person name="Dubcovsky J."/>
            <person name="McGuire P.E."/>
            <person name="Lux T."/>
            <person name="Spannagl M."/>
            <person name="Mayer K.F.X."/>
            <person name="Baldrich P."/>
            <person name="Meyers B.C."/>
            <person name="Huo N."/>
            <person name="Gu Y.Q."/>
            <person name="Zhou H."/>
            <person name="Devos K.M."/>
            <person name="Bennetzen J.L."/>
            <person name="Unver T."/>
            <person name="Budak H."/>
            <person name="Gulick P.J."/>
            <person name="Galiba G."/>
            <person name="Kalapos B."/>
            <person name="Nelson D.R."/>
            <person name="Li P."/>
            <person name="You F.M."/>
            <person name="Luo M.C."/>
            <person name="Dvorak J."/>
        </authorList>
    </citation>
    <scope>NUCLEOTIDE SEQUENCE [LARGE SCALE GENOMIC DNA]</scope>
    <source>
        <strain evidence="1">cv. AL8/78</strain>
    </source>
</reference>
<organism evidence="1 2">
    <name type="scientific">Aegilops tauschii subsp. strangulata</name>
    <name type="common">Goatgrass</name>
    <dbReference type="NCBI Taxonomy" id="200361"/>
    <lineage>
        <taxon>Eukaryota</taxon>
        <taxon>Viridiplantae</taxon>
        <taxon>Streptophyta</taxon>
        <taxon>Embryophyta</taxon>
        <taxon>Tracheophyta</taxon>
        <taxon>Spermatophyta</taxon>
        <taxon>Magnoliopsida</taxon>
        <taxon>Liliopsida</taxon>
        <taxon>Poales</taxon>
        <taxon>Poaceae</taxon>
        <taxon>BOP clade</taxon>
        <taxon>Pooideae</taxon>
        <taxon>Triticodae</taxon>
        <taxon>Triticeae</taxon>
        <taxon>Triticinae</taxon>
        <taxon>Aegilops</taxon>
    </lineage>
</organism>
<accession>A0A453EBA8</accession>
<dbReference type="EnsemblPlants" id="AET3Gv20281200.16">
    <property type="protein sequence ID" value="AET3Gv20281200.16"/>
    <property type="gene ID" value="AET3Gv20281200"/>
</dbReference>
<reference evidence="1" key="3">
    <citation type="journal article" date="2017" name="Nature">
        <title>Genome sequence of the progenitor of the wheat D genome Aegilops tauschii.</title>
        <authorList>
            <person name="Luo M.C."/>
            <person name="Gu Y.Q."/>
            <person name="Puiu D."/>
            <person name="Wang H."/>
            <person name="Twardziok S.O."/>
            <person name="Deal K.R."/>
            <person name="Huo N."/>
            <person name="Zhu T."/>
            <person name="Wang L."/>
            <person name="Wang Y."/>
            <person name="McGuire P.E."/>
            <person name="Liu S."/>
            <person name="Long H."/>
            <person name="Ramasamy R.K."/>
            <person name="Rodriguez J.C."/>
            <person name="Van S.L."/>
            <person name="Yuan L."/>
            <person name="Wang Z."/>
            <person name="Xia Z."/>
            <person name="Xiao L."/>
            <person name="Anderson O.D."/>
            <person name="Ouyang S."/>
            <person name="Liang Y."/>
            <person name="Zimin A.V."/>
            <person name="Pertea G."/>
            <person name="Qi P."/>
            <person name="Bennetzen J.L."/>
            <person name="Dai X."/>
            <person name="Dawson M.W."/>
            <person name="Muller H.G."/>
            <person name="Kugler K."/>
            <person name="Rivarola-Duarte L."/>
            <person name="Spannagl M."/>
            <person name="Mayer K.F.X."/>
            <person name="Lu F.H."/>
            <person name="Bevan M.W."/>
            <person name="Leroy P."/>
            <person name="Li P."/>
            <person name="You F.M."/>
            <person name="Sun Q."/>
            <person name="Liu Z."/>
            <person name="Lyons E."/>
            <person name="Wicker T."/>
            <person name="Salzberg S.L."/>
            <person name="Devos K.M."/>
            <person name="Dvorak J."/>
        </authorList>
    </citation>
    <scope>NUCLEOTIDE SEQUENCE [LARGE SCALE GENOMIC DNA]</scope>
    <source>
        <strain evidence="1">cv. AL8/78</strain>
    </source>
</reference>